<proteinExistence type="predicted"/>
<dbReference type="Proteomes" id="UP000008782">
    <property type="component" value="Unassembled WGS sequence"/>
</dbReference>
<accession>E3QZI2</accession>
<feature type="compositionally biased region" description="Low complexity" evidence="1">
    <location>
        <begin position="220"/>
        <end position="235"/>
    </location>
</feature>
<dbReference type="HOGENOM" id="CLU_729611_0_0_1"/>
<feature type="compositionally biased region" description="Polar residues" evidence="1">
    <location>
        <begin position="1"/>
        <end position="11"/>
    </location>
</feature>
<feature type="region of interest" description="Disordered" evidence="1">
    <location>
        <begin position="95"/>
        <end position="249"/>
    </location>
</feature>
<protein>
    <submittedName>
        <fullName evidence="2">Uncharacterized protein</fullName>
    </submittedName>
</protein>
<feature type="compositionally biased region" description="Pro residues" evidence="1">
    <location>
        <begin position="34"/>
        <end position="47"/>
    </location>
</feature>
<dbReference type="VEuPathDB" id="FungiDB:GLRG_11415"/>
<dbReference type="RefSeq" id="XP_008100290.1">
    <property type="nucleotide sequence ID" value="XM_008102099.1"/>
</dbReference>
<evidence type="ECO:0000313" key="2">
    <source>
        <dbReference type="EMBL" id="EFQ36270.1"/>
    </source>
</evidence>
<dbReference type="OrthoDB" id="4850933at2759"/>
<feature type="compositionally biased region" description="Basic residues" evidence="1">
    <location>
        <begin position="178"/>
        <end position="203"/>
    </location>
</feature>
<dbReference type="eggNOG" id="ENOG502RPV0">
    <property type="taxonomic scope" value="Eukaryota"/>
</dbReference>
<evidence type="ECO:0000256" key="1">
    <source>
        <dbReference type="SAM" id="MobiDB-lite"/>
    </source>
</evidence>
<feature type="compositionally biased region" description="Polar residues" evidence="1">
    <location>
        <begin position="204"/>
        <end position="219"/>
    </location>
</feature>
<gene>
    <name evidence="2" type="ORF">GLRG_11415</name>
</gene>
<evidence type="ECO:0000313" key="3">
    <source>
        <dbReference type="Proteomes" id="UP000008782"/>
    </source>
</evidence>
<organism evidence="3">
    <name type="scientific">Colletotrichum graminicola (strain M1.001 / M2 / FGSC 10212)</name>
    <name type="common">Maize anthracnose fungus</name>
    <name type="synonym">Glomerella graminicola</name>
    <dbReference type="NCBI Taxonomy" id="645133"/>
    <lineage>
        <taxon>Eukaryota</taxon>
        <taxon>Fungi</taxon>
        <taxon>Dikarya</taxon>
        <taxon>Ascomycota</taxon>
        <taxon>Pezizomycotina</taxon>
        <taxon>Sordariomycetes</taxon>
        <taxon>Hypocreomycetidae</taxon>
        <taxon>Glomerellales</taxon>
        <taxon>Glomerellaceae</taxon>
        <taxon>Colletotrichum</taxon>
        <taxon>Colletotrichum graminicola species complex</taxon>
    </lineage>
</organism>
<dbReference type="AlphaFoldDB" id="E3QZI2"/>
<dbReference type="EMBL" id="GG697416">
    <property type="protein sequence ID" value="EFQ36270.1"/>
    <property type="molecule type" value="Genomic_DNA"/>
</dbReference>
<feature type="region of interest" description="Disordered" evidence="1">
    <location>
        <begin position="1"/>
        <end position="49"/>
    </location>
</feature>
<dbReference type="GeneID" id="24416779"/>
<keyword evidence="3" id="KW-1185">Reference proteome</keyword>
<name>E3QZI2_COLGM</name>
<sequence>MSTGVGTTMVNQAPIRRPPTVPGRNRDRHKSLPVTPPPPPLRLPSMPPISRHKNITFGKLAGLRRSARPAAALANANIMTHTTDEFVDHQDRTILPSIEFTPSRDRNTEVPDSEADDDRESSVSDDSLIVLPPTETDKLLNWPSNNQSSSSSTSNDQSSSSSKPAGVKPVAAVSTSSTKRKSPKSKSSSKRRPSSSKKKKKVTMKTNASSKAQTGPAVNTGTEPGAATASPPASGQTEEQRRANQSSEELTKRALAYKECNARALHARNVAKTDVELSKAMVQDLDNAAGAKVGYDEKLRLWNNSAVEACDTREFRRNLNEFLAKNADFLDKYGRYNLLRDKEQMQWDQEMKQRLVPAKALGCLSMTFENMNQALDQNIALLDVVQLEYRAPDLETLAEIPTRQTMAKMKLAEAEDRLVAAQEWLDGMVWRVDEFYPKWFWQWKESAPANVKETL</sequence>
<reference evidence="3" key="1">
    <citation type="journal article" date="2012" name="Nat. Genet.">
        <title>Lifestyle transitions in plant pathogenic Colletotrichum fungi deciphered by genome and transcriptome analyses.</title>
        <authorList>
            <person name="O'Connell R.J."/>
            <person name="Thon M.R."/>
            <person name="Hacquard S."/>
            <person name="Amyotte S.G."/>
            <person name="Kleemann J."/>
            <person name="Torres M.F."/>
            <person name="Damm U."/>
            <person name="Buiate E.A."/>
            <person name="Epstein L."/>
            <person name="Alkan N."/>
            <person name="Altmueller J."/>
            <person name="Alvarado-Balderrama L."/>
            <person name="Bauser C.A."/>
            <person name="Becker C."/>
            <person name="Birren B.W."/>
            <person name="Chen Z."/>
            <person name="Choi J."/>
            <person name="Crouch J.A."/>
            <person name="Duvick J.P."/>
            <person name="Farman M.A."/>
            <person name="Gan P."/>
            <person name="Heiman D."/>
            <person name="Henrissat B."/>
            <person name="Howard R.J."/>
            <person name="Kabbage M."/>
            <person name="Koch C."/>
            <person name="Kracher B."/>
            <person name="Kubo Y."/>
            <person name="Law A.D."/>
            <person name="Lebrun M.-H."/>
            <person name="Lee Y.-H."/>
            <person name="Miyara I."/>
            <person name="Moore N."/>
            <person name="Neumann U."/>
            <person name="Nordstroem K."/>
            <person name="Panaccione D.G."/>
            <person name="Panstruga R."/>
            <person name="Place M."/>
            <person name="Proctor R.H."/>
            <person name="Prusky D."/>
            <person name="Rech G."/>
            <person name="Reinhardt R."/>
            <person name="Rollins J.A."/>
            <person name="Rounsley S."/>
            <person name="Schardl C.L."/>
            <person name="Schwartz D.C."/>
            <person name="Shenoy N."/>
            <person name="Shirasu K."/>
            <person name="Sikhakolli U.R."/>
            <person name="Stueber K."/>
            <person name="Sukno S.A."/>
            <person name="Sweigard J.A."/>
            <person name="Takano Y."/>
            <person name="Takahara H."/>
            <person name="Trail F."/>
            <person name="van der Does H.C."/>
            <person name="Voll L.M."/>
            <person name="Will I."/>
            <person name="Young S."/>
            <person name="Zeng Q."/>
            <person name="Zhang J."/>
            <person name="Zhou S."/>
            <person name="Dickman M.B."/>
            <person name="Schulze-Lefert P."/>
            <person name="Ver Loren van Themaat E."/>
            <person name="Ma L.-J."/>
            <person name="Vaillancourt L.J."/>
        </authorList>
    </citation>
    <scope>NUCLEOTIDE SEQUENCE [LARGE SCALE GENOMIC DNA]</scope>
    <source>
        <strain evidence="3">M1.001 / M2 / FGSC 10212</strain>
    </source>
</reference>
<feature type="compositionally biased region" description="Low complexity" evidence="1">
    <location>
        <begin position="144"/>
        <end position="162"/>
    </location>
</feature>